<feature type="region of interest" description="Disordered" evidence="1">
    <location>
        <begin position="114"/>
        <end position="134"/>
    </location>
</feature>
<evidence type="ECO:0000313" key="2">
    <source>
        <dbReference type="EMBL" id="MTW11094.1"/>
    </source>
</evidence>
<accession>A0A6L6QG69</accession>
<organism evidence="2 3">
    <name type="scientific">Massilia eburnea</name>
    <dbReference type="NCBI Taxonomy" id="1776165"/>
    <lineage>
        <taxon>Bacteria</taxon>
        <taxon>Pseudomonadati</taxon>
        <taxon>Pseudomonadota</taxon>
        <taxon>Betaproteobacteria</taxon>
        <taxon>Burkholderiales</taxon>
        <taxon>Oxalobacteraceae</taxon>
        <taxon>Telluria group</taxon>
        <taxon>Massilia</taxon>
    </lineage>
</organism>
<proteinExistence type="predicted"/>
<comment type="caution">
    <text evidence="2">The sequence shown here is derived from an EMBL/GenBank/DDBJ whole genome shotgun (WGS) entry which is preliminary data.</text>
</comment>
<keyword evidence="3" id="KW-1185">Reference proteome</keyword>
<protein>
    <submittedName>
        <fullName evidence="2">Uncharacterized protein</fullName>
    </submittedName>
</protein>
<dbReference type="RefSeq" id="WP_155454064.1">
    <property type="nucleotide sequence ID" value="NZ_WNKX01000007.1"/>
</dbReference>
<evidence type="ECO:0000313" key="3">
    <source>
        <dbReference type="Proteomes" id="UP000472320"/>
    </source>
</evidence>
<sequence length="134" mass="14537">MASTHTESAIALGDFVESLNGKSVQISQAISWRPGTGFEHHSTVHSRFIFQVELTLWSMSGGHYMLFGAHEISYGIGTNKLFSVQISPDEAIVIERYGDEAERRSSIKVVAAEKPNISSSSDAQSAPVNPSRLG</sequence>
<evidence type="ECO:0000256" key="1">
    <source>
        <dbReference type="SAM" id="MobiDB-lite"/>
    </source>
</evidence>
<dbReference type="EMBL" id="WNKX01000007">
    <property type="protein sequence ID" value="MTW11094.1"/>
    <property type="molecule type" value="Genomic_DNA"/>
</dbReference>
<dbReference type="Proteomes" id="UP000472320">
    <property type="component" value="Unassembled WGS sequence"/>
</dbReference>
<feature type="compositionally biased region" description="Polar residues" evidence="1">
    <location>
        <begin position="116"/>
        <end position="128"/>
    </location>
</feature>
<name>A0A6L6QG69_9BURK</name>
<reference evidence="2 3" key="1">
    <citation type="submission" date="2019-11" db="EMBL/GenBank/DDBJ databases">
        <title>Type strains purchased from KCTC, JCM and DSMZ.</title>
        <authorList>
            <person name="Lu H."/>
        </authorList>
    </citation>
    <scope>NUCLEOTIDE SEQUENCE [LARGE SCALE GENOMIC DNA]</scope>
    <source>
        <strain evidence="2 3">JCM 31587</strain>
    </source>
</reference>
<dbReference type="AlphaFoldDB" id="A0A6L6QG69"/>
<gene>
    <name evidence="2" type="ORF">GM658_10815</name>
</gene>